<sequence length="145" mass="16815">SFHKKFIISLYHSSVTFLLHFPSSFFLLLPFTLHFECQNGRIKIGFGFDSLHTIILNFLTSLRDPSFPLQQAMVKGHGLYTDIGKKARDILYKDYHSDKKFTISTYSLTGVVSSFGFILVFKIVFHYLSCSFTISNLIFYWLFSI</sequence>
<evidence type="ECO:0000256" key="1">
    <source>
        <dbReference type="SAM" id="Phobius"/>
    </source>
</evidence>
<organism evidence="2 3">
    <name type="scientific">Pisum sativum</name>
    <name type="common">Garden pea</name>
    <name type="synonym">Lathyrus oleraceus</name>
    <dbReference type="NCBI Taxonomy" id="3888"/>
    <lineage>
        <taxon>Eukaryota</taxon>
        <taxon>Viridiplantae</taxon>
        <taxon>Streptophyta</taxon>
        <taxon>Embryophyta</taxon>
        <taxon>Tracheophyta</taxon>
        <taxon>Spermatophyta</taxon>
        <taxon>Magnoliopsida</taxon>
        <taxon>eudicotyledons</taxon>
        <taxon>Gunneridae</taxon>
        <taxon>Pentapetalae</taxon>
        <taxon>rosids</taxon>
        <taxon>fabids</taxon>
        <taxon>Fabales</taxon>
        <taxon>Fabaceae</taxon>
        <taxon>Papilionoideae</taxon>
        <taxon>50 kb inversion clade</taxon>
        <taxon>NPAAA clade</taxon>
        <taxon>Hologalegina</taxon>
        <taxon>IRL clade</taxon>
        <taxon>Fabeae</taxon>
        <taxon>Lathyrus</taxon>
    </lineage>
</organism>
<keyword evidence="1" id="KW-0812">Transmembrane</keyword>
<gene>
    <name evidence="2" type="ORF">KIW84_023016</name>
</gene>
<feature type="transmembrane region" description="Helical" evidence="1">
    <location>
        <begin position="6"/>
        <end position="33"/>
    </location>
</feature>
<comment type="caution">
    <text evidence="2">The sequence shown here is derived from an EMBL/GenBank/DDBJ whole genome shotgun (WGS) entry which is preliminary data.</text>
</comment>
<proteinExistence type="predicted"/>
<feature type="transmembrane region" description="Helical" evidence="1">
    <location>
        <begin position="125"/>
        <end position="143"/>
    </location>
</feature>
<reference evidence="2 3" key="1">
    <citation type="journal article" date="2022" name="Nat. Genet.">
        <title>Improved pea reference genome and pan-genome highlight genomic features and evolutionary characteristics.</title>
        <authorList>
            <person name="Yang T."/>
            <person name="Liu R."/>
            <person name="Luo Y."/>
            <person name="Hu S."/>
            <person name="Wang D."/>
            <person name="Wang C."/>
            <person name="Pandey M.K."/>
            <person name="Ge S."/>
            <person name="Xu Q."/>
            <person name="Li N."/>
            <person name="Li G."/>
            <person name="Huang Y."/>
            <person name="Saxena R.K."/>
            <person name="Ji Y."/>
            <person name="Li M."/>
            <person name="Yan X."/>
            <person name="He Y."/>
            <person name="Liu Y."/>
            <person name="Wang X."/>
            <person name="Xiang C."/>
            <person name="Varshney R.K."/>
            <person name="Ding H."/>
            <person name="Gao S."/>
            <person name="Zong X."/>
        </authorList>
    </citation>
    <scope>NUCLEOTIDE SEQUENCE [LARGE SCALE GENOMIC DNA]</scope>
    <source>
        <strain evidence="2 3">cv. Zhongwan 6</strain>
    </source>
</reference>
<keyword evidence="1" id="KW-1133">Transmembrane helix</keyword>
<feature type="transmembrane region" description="Helical" evidence="1">
    <location>
        <begin position="101"/>
        <end position="119"/>
    </location>
</feature>
<accession>A0A9D4YBW5</accession>
<evidence type="ECO:0000313" key="3">
    <source>
        <dbReference type="Proteomes" id="UP001058974"/>
    </source>
</evidence>
<dbReference type="AlphaFoldDB" id="A0A9D4YBW5"/>
<feature type="non-terminal residue" evidence="2">
    <location>
        <position position="1"/>
    </location>
</feature>
<dbReference type="Proteomes" id="UP001058974">
    <property type="component" value="Chromosome 2"/>
</dbReference>
<dbReference type="Gramene" id="Psat02G0301600-T1">
    <property type="protein sequence ID" value="KAI5436738.1"/>
    <property type="gene ID" value="KIW84_023016"/>
</dbReference>
<keyword evidence="3" id="KW-1185">Reference proteome</keyword>
<protein>
    <submittedName>
        <fullName evidence="2">Uncharacterized protein</fullName>
    </submittedName>
</protein>
<name>A0A9D4YBW5_PEA</name>
<evidence type="ECO:0000313" key="2">
    <source>
        <dbReference type="EMBL" id="KAI5436738.1"/>
    </source>
</evidence>
<dbReference type="InterPro" id="IPR023614">
    <property type="entry name" value="Porin_dom_sf"/>
</dbReference>
<dbReference type="EMBL" id="JAMSHJ010000002">
    <property type="protein sequence ID" value="KAI5436738.1"/>
    <property type="molecule type" value="Genomic_DNA"/>
</dbReference>
<keyword evidence="1" id="KW-0472">Membrane</keyword>
<dbReference type="Gene3D" id="2.40.160.10">
    <property type="entry name" value="Porin"/>
    <property type="match status" value="1"/>
</dbReference>